<dbReference type="SMART" id="SM00530">
    <property type="entry name" value="HTH_XRE"/>
    <property type="match status" value="1"/>
</dbReference>
<dbReference type="SUPFAM" id="SSF48452">
    <property type="entry name" value="TPR-like"/>
    <property type="match status" value="1"/>
</dbReference>
<feature type="repeat" description="TPR" evidence="1">
    <location>
        <begin position="361"/>
        <end position="394"/>
    </location>
</feature>
<dbReference type="AlphaFoldDB" id="A0A926RT99"/>
<dbReference type="RefSeq" id="WP_191140480.1">
    <property type="nucleotide sequence ID" value="NZ_JACXAG020000006.1"/>
</dbReference>
<dbReference type="InterPro" id="IPR019734">
    <property type="entry name" value="TPR_rpt"/>
</dbReference>
<dbReference type="Pfam" id="PF13424">
    <property type="entry name" value="TPR_12"/>
    <property type="match status" value="1"/>
</dbReference>
<organism evidence="3 4">
    <name type="scientific">Polycladospora coralii</name>
    <dbReference type="NCBI Taxonomy" id="2771432"/>
    <lineage>
        <taxon>Bacteria</taxon>
        <taxon>Bacillati</taxon>
        <taxon>Bacillota</taxon>
        <taxon>Bacilli</taxon>
        <taxon>Bacillales</taxon>
        <taxon>Thermoactinomycetaceae</taxon>
        <taxon>Polycladospora</taxon>
    </lineage>
</organism>
<reference evidence="3" key="1">
    <citation type="submission" date="2020-09" db="EMBL/GenBank/DDBJ databases">
        <title>A novel bacterium of genus Hazenella, isolated from South China Sea.</title>
        <authorList>
            <person name="Huang H."/>
            <person name="Mo K."/>
            <person name="Hu Y."/>
        </authorList>
    </citation>
    <scope>NUCLEOTIDE SEQUENCE</scope>
    <source>
        <strain evidence="3">IB182357</strain>
    </source>
</reference>
<dbReference type="InterPro" id="IPR001387">
    <property type="entry name" value="Cro/C1-type_HTH"/>
</dbReference>
<protein>
    <submittedName>
        <fullName evidence="3">Tetratricopeptide repeat protein</fullName>
    </submittedName>
</protein>
<dbReference type="Proteomes" id="UP000661691">
    <property type="component" value="Unassembled WGS sequence"/>
</dbReference>
<evidence type="ECO:0000256" key="1">
    <source>
        <dbReference type="PROSITE-ProRule" id="PRU00339"/>
    </source>
</evidence>
<comment type="caution">
    <text evidence="3">The sequence shown here is derived from an EMBL/GenBank/DDBJ whole genome shotgun (WGS) entry which is preliminary data.</text>
</comment>
<dbReference type="Gene3D" id="1.25.40.10">
    <property type="entry name" value="Tetratricopeptide repeat domain"/>
    <property type="match status" value="3"/>
</dbReference>
<dbReference type="SUPFAM" id="SSF81901">
    <property type="entry name" value="HCP-like"/>
    <property type="match status" value="1"/>
</dbReference>
<dbReference type="PROSITE" id="PS50005">
    <property type="entry name" value="TPR"/>
    <property type="match status" value="2"/>
</dbReference>
<dbReference type="InterPro" id="IPR010982">
    <property type="entry name" value="Lambda_DNA-bd_dom_sf"/>
</dbReference>
<dbReference type="PANTHER" id="PTHR10098">
    <property type="entry name" value="RAPSYN-RELATED"/>
    <property type="match status" value="1"/>
</dbReference>
<name>A0A926RT99_9BACL</name>
<gene>
    <name evidence="3" type="ORF">IC620_09330</name>
</gene>
<dbReference type="PROSITE" id="PS50943">
    <property type="entry name" value="HTH_CROC1"/>
    <property type="match status" value="1"/>
</dbReference>
<keyword evidence="4" id="KW-1185">Reference proteome</keyword>
<dbReference type="EMBL" id="JACXAH010000011">
    <property type="protein sequence ID" value="MBD1372555.1"/>
    <property type="molecule type" value="Genomic_DNA"/>
</dbReference>
<accession>A0A926RT99</accession>
<sequence>MNVLEMNEIGKFIRKTRKERGLRLEDLSDDHISTATISNIERGVPHVNKDKVLYLMGKLDLDISEIPDMLEKDSESLESMQVKFAAVEALVNLGRTQKALSLLNKISDESLSRHQATVHLLKGKCHLQNKDFRKGERELGEAIRLAYQDPYAPKANLEAESYYFLAFCRSVQKNWEQALSYIEKGLDAVQVNEGEHAQIRYNLLNAQVVYLEKLGRTDEALHQLLLLWEDIDIISSKQVILEMYGLRAELLVSLNMYQDAVRYAREGVQLSVNSNYYDEMFKLWSVLGRAYLDTAQYDDASTCYEFLLELGDQVEDRNEVVKTYFSLGELLMEKGEVTEAKNILKQALDLSEKYYDVALQAQAHLLMGRLMKRMSHMIDAIQYFQRSIQLAEKAKRFDLAYRSQFELAGCYEITGDQAEFNMTTAAMYKTKKQLVEQSGS</sequence>
<dbReference type="SUPFAM" id="SSF47413">
    <property type="entry name" value="lambda repressor-like DNA-binding domains"/>
    <property type="match status" value="1"/>
</dbReference>
<dbReference type="InterPro" id="IPR011990">
    <property type="entry name" value="TPR-like_helical_dom_sf"/>
</dbReference>
<proteinExistence type="predicted"/>
<evidence type="ECO:0000313" key="4">
    <source>
        <dbReference type="Proteomes" id="UP000661691"/>
    </source>
</evidence>
<feature type="domain" description="HTH cro/C1-type" evidence="2">
    <location>
        <begin position="13"/>
        <end position="66"/>
    </location>
</feature>
<evidence type="ECO:0000313" key="3">
    <source>
        <dbReference type="EMBL" id="MBD1372555.1"/>
    </source>
</evidence>
<feature type="repeat" description="TPR" evidence="1">
    <location>
        <begin position="321"/>
        <end position="354"/>
    </location>
</feature>
<keyword evidence="1" id="KW-0802">TPR repeat</keyword>
<dbReference type="SMART" id="SM00028">
    <property type="entry name" value="TPR"/>
    <property type="match status" value="6"/>
</dbReference>
<dbReference type="CDD" id="cd00093">
    <property type="entry name" value="HTH_XRE"/>
    <property type="match status" value="1"/>
</dbReference>
<dbReference type="Gene3D" id="1.10.260.40">
    <property type="entry name" value="lambda repressor-like DNA-binding domains"/>
    <property type="match status" value="1"/>
</dbReference>
<dbReference type="GO" id="GO:0003677">
    <property type="term" value="F:DNA binding"/>
    <property type="evidence" value="ECO:0007669"/>
    <property type="project" value="InterPro"/>
</dbReference>
<evidence type="ECO:0000259" key="2">
    <source>
        <dbReference type="PROSITE" id="PS50943"/>
    </source>
</evidence>